<name>A0ABQ2QKW0_9GAMM</name>
<dbReference type="InterPro" id="IPR018166">
    <property type="entry name" value="S-AdoMet_deCO2ase_CS"/>
</dbReference>
<dbReference type="PROSITE" id="PS01336">
    <property type="entry name" value="ADOMETDC"/>
    <property type="match status" value="1"/>
</dbReference>
<evidence type="ECO:0000313" key="1">
    <source>
        <dbReference type="EMBL" id="GGP83916.1"/>
    </source>
</evidence>
<sequence>MFFEGSEKKVELITEPTLGSLRSLGRPFWTDIVALAKAEIISVISNEQCDAYLLSESSLFVWDKRLVIITCGLSTLVDSLIAVMDHIGIVNVAFVSYQRKNEYLAHLQASTFTDDISLLRQQIPGNACRIGHLDSHHHFIFTSAKVAQLAATDTTSELLMYHISGQLAQYLISDNQSEEKICQLLQLDTLFVGFDYDCHLFSPLGFSVNGIKGDRYFTIHITPQEQSSYVSVETNVDVNSAVNPIAAQLLALLKPISWDAIGFNTPIIASAKPKNICLAHCAYPIEQDYQVHFGHFQQLGSEVLSPEFM</sequence>
<dbReference type="InterPro" id="IPR048283">
    <property type="entry name" value="AdoMetDC-like"/>
</dbReference>
<accession>A0ABQ2QKW0</accession>
<dbReference type="RefSeq" id="WP_188955125.1">
    <property type="nucleotide sequence ID" value="NZ_BMQW01000003.1"/>
</dbReference>
<dbReference type="EMBL" id="BMQW01000003">
    <property type="protein sequence ID" value="GGP83916.1"/>
    <property type="molecule type" value="Genomic_DNA"/>
</dbReference>
<protein>
    <submittedName>
        <fullName evidence="1">S-adenosylmethionine decarboxylase SpeD</fullName>
    </submittedName>
</protein>
<dbReference type="Pfam" id="PF01536">
    <property type="entry name" value="SAM_decarbox"/>
    <property type="match status" value="1"/>
</dbReference>
<keyword evidence="2" id="KW-1185">Reference proteome</keyword>
<reference evidence="2" key="1">
    <citation type="journal article" date="2019" name="Int. J. Syst. Evol. Microbiol.">
        <title>The Global Catalogue of Microorganisms (GCM) 10K type strain sequencing project: providing services to taxonomists for standard genome sequencing and annotation.</title>
        <authorList>
            <consortium name="The Broad Institute Genomics Platform"/>
            <consortium name="The Broad Institute Genome Sequencing Center for Infectious Disease"/>
            <person name="Wu L."/>
            <person name="Ma J."/>
        </authorList>
    </citation>
    <scope>NUCLEOTIDE SEQUENCE [LARGE SCALE GENOMIC DNA]</scope>
    <source>
        <strain evidence="2">JCM 32305</strain>
    </source>
</reference>
<proteinExistence type="predicted"/>
<organism evidence="1 2">
    <name type="scientific">Shewanella ulleungensis</name>
    <dbReference type="NCBI Taxonomy" id="2282699"/>
    <lineage>
        <taxon>Bacteria</taxon>
        <taxon>Pseudomonadati</taxon>
        <taxon>Pseudomonadota</taxon>
        <taxon>Gammaproteobacteria</taxon>
        <taxon>Alteromonadales</taxon>
        <taxon>Shewanellaceae</taxon>
        <taxon>Shewanella</taxon>
    </lineage>
</organism>
<gene>
    <name evidence="1" type="primary">speD</name>
    <name evidence="1" type="ORF">GCM10009410_16560</name>
</gene>
<dbReference type="Gene3D" id="3.60.90.10">
    <property type="entry name" value="S-adenosylmethionine decarboxylase"/>
    <property type="match status" value="1"/>
</dbReference>
<dbReference type="InterPro" id="IPR016067">
    <property type="entry name" value="S-AdoMet_deCO2ase_core"/>
</dbReference>
<evidence type="ECO:0000313" key="2">
    <source>
        <dbReference type="Proteomes" id="UP000654004"/>
    </source>
</evidence>
<dbReference type="PANTHER" id="PTHR11570:SF0">
    <property type="entry name" value="S-ADENOSYLMETHIONINE DECARBOXYLASE PROENZYME"/>
    <property type="match status" value="1"/>
</dbReference>
<dbReference type="PANTHER" id="PTHR11570">
    <property type="entry name" value="S-ADENOSYLMETHIONINE DECARBOXYLASE"/>
    <property type="match status" value="1"/>
</dbReference>
<comment type="caution">
    <text evidence="1">The sequence shown here is derived from an EMBL/GenBank/DDBJ whole genome shotgun (WGS) entry which is preliminary data.</text>
</comment>
<dbReference type="SUPFAM" id="SSF56276">
    <property type="entry name" value="S-adenosylmethionine decarboxylase"/>
    <property type="match status" value="1"/>
</dbReference>
<dbReference type="Proteomes" id="UP000654004">
    <property type="component" value="Unassembled WGS sequence"/>
</dbReference>